<dbReference type="Pfam" id="PF01344">
    <property type="entry name" value="Kelch_1"/>
    <property type="match status" value="1"/>
</dbReference>
<dbReference type="Proteomes" id="UP001652620">
    <property type="component" value="Chromosome 4"/>
</dbReference>
<dbReference type="InterPro" id="IPR011043">
    <property type="entry name" value="Gal_Oxase/kelch_b-propeller"/>
</dbReference>
<organism evidence="4">
    <name type="scientific">Bactrocera dorsalis</name>
    <name type="common">Oriental fruit fly</name>
    <name type="synonym">Dacus dorsalis</name>
    <dbReference type="NCBI Taxonomy" id="27457"/>
    <lineage>
        <taxon>Eukaryota</taxon>
        <taxon>Metazoa</taxon>
        <taxon>Ecdysozoa</taxon>
        <taxon>Arthropoda</taxon>
        <taxon>Hexapoda</taxon>
        <taxon>Insecta</taxon>
        <taxon>Pterygota</taxon>
        <taxon>Neoptera</taxon>
        <taxon>Endopterygota</taxon>
        <taxon>Diptera</taxon>
        <taxon>Brachycera</taxon>
        <taxon>Muscomorpha</taxon>
        <taxon>Tephritoidea</taxon>
        <taxon>Tephritidae</taxon>
        <taxon>Bactrocera</taxon>
        <taxon>Bactrocera</taxon>
    </lineage>
</organism>
<dbReference type="Pfam" id="PF07707">
    <property type="entry name" value="BACK"/>
    <property type="match status" value="1"/>
</dbReference>
<name>A0A034WMJ0_BACDO</name>
<dbReference type="Gene3D" id="1.25.40.420">
    <property type="match status" value="1"/>
</dbReference>
<dbReference type="Pfam" id="PF24681">
    <property type="entry name" value="Kelch_KLHDC2_KLHL20_DRC7"/>
    <property type="match status" value="1"/>
</dbReference>
<dbReference type="GeneID" id="105224961"/>
<dbReference type="InterPro" id="IPR011705">
    <property type="entry name" value="BACK"/>
</dbReference>
<dbReference type="InterPro" id="IPR015915">
    <property type="entry name" value="Kelch-typ_b-propeller"/>
</dbReference>
<evidence type="ECO:0000313" key="4">
    <source>
        <dbReference type="EMBL" id="JAC55869.1"/>
    </source>
</evidence>
<dbReference type="InterPro" id="IPR006652">
    <property type="entry name" value="Kelch_1"/>
</dbReference>
<evidence type="ECO:0000313" key="6">
    <source>
        <dbReference type="RefSeq" id="XP_011201538.1"/>
    </source>
</evidence>
<evidence type="ECO:0000256" key="1">
    <source>
        <dbReference type="ARBA" id="ARBA00022441"/>
    </source>
</evidence>
<dbReference type="EMBL" id="GAKP01003083">
    <property type="protein sequence ID" value="JAC55869.1"/>
    <property type="molecule type" value="Transcribed_RNA"/>
</dbReference>
<dbReference type="AlphaFoldDB" id="A0A034WMJ0"/>
<dbReference type="SMART" id="SM00875">
    <property type="entry name" value="BACK"/>
    <property type="match status" value="1"/>
</dbReference>
<accession>A0A034WMJ0</accession>
<feature type="domain" description="BACK" evidence="3">
    <location>
        <begin position="1"/>
        <end position="95"/>
    </location>
</feature>
<proteinExistence type="predicted"/>
<dbReference type="PANTHER" id="PTHR45632:SF3">
    <property type="entry name" value="KELCH-LIKE PROTEIN 32"/>
    <property type="match status" value="1"/>
</dbReference>
<dbReference type="RefSeq" id="XP_011201538.1">
    <property type="nucleotide sequence ID" value="XM_011203236.3"/>
</dbReference>
<evidence type="ECO:0000259" key="3">
    <source>
        <dbReference type="SMART" id="SM00875"/>
    </source>
</evidence>
<gene>
    <name evidence="4" type="primary">KLHL5</name>
    <name evidence="6" type="synonym">LOC105224961</name>
</gene>
<evidence type="ECO:0000256" key="2">
    <source>
        <dbReference type="ARBA" id="ARBA00022737"/>
    </source>
</evidence>
<keyword evidence="1" id="KW-0880">Kelch repeat</keyword>
<protein>
    <submittedName>
        <fullName evidence="4">Kelch-like protein 5</fullName>
    </submittedName>
    <submittedName>
        <fullName evidence="6">kelch-like protein 18</fullName>
    </submittedName>
</protein>
<keyword evidence="2" id="KW-0677">Repeat</keyword>
<dbReference type="RefSeq" id="XP_011201538.2">
    <property type="nucleotide sequence ID" value="XM_011203236.4"/>
</dbReference>
<reference evidence="6" key="2">
    <citation type="submission" date="2022-04" db="UniProtKB">
        <authorList>
            <consortium name="RefSeq"/>
        </authorList>
    </citation>
    <scope>IDENTIFICATION</scope>
    <source>
        <strain evidence="6">Punador</strain>
    </source>
</reference>
<dbReference type="KEGG" id="bdr:105224961"/>
<sequence length="425" mass="48605">MASSIGMLIDHSISFAIQNFAQLINSTEFLAYSPEILQQILSADELNIDCEVDVFQALMRWYEHDKESRRKDLSQLITALKLGQFDAAFIIKYIKPLFNGDQVATEALSLLSESTDTNNQLIPDYLKARNERKCRLLILNDVKKLKPILRYNMSLNKWQKCFEFRFIDYSYAVFYHNNCLLFIGGRSRGTQRNDTIKCLDLHTFQWRKMSAMSQRRDDLCAVMLRGKIYAFGGHDGDEPFDTAEMYDTATNQWQLLPAMTHHRYGAGATVYDGKIYIFGGLSIDCRPLSAVECYDPLTNTWISCCDMHGARGWPGVAVLDGLIYIIGGYNEGYLATAECFDPQLNTWREIAPLNVARFGIYATVVDNRIRALGGHDVYTVEEYDRENDKWVEKTPLPVYGILSCVEVPNHIVNKLQSCYDVKNNN</sequence>
<dbReference type="OrthoDB" id="7939561at2759"/>
<dbReference type="SMART" id="SM00612">
    <property type="entry name" value="Kelch"/>
    <property type="match status" value="5"/>
</dbReference>
<keyword evidence="5" id="KW-1185">Reference proteome</keyword>
<reference evidence="4" key="1">
    <citation type="journal article" date="2014" name="BMC Genomics">
        <title>Characterizing the developmental transcriptome of the oriental fruit fly, Bactrocera dorsalis (Diptera: Tephritidae) through comparative genomic analysis with Drosophila melanogaster utilizing modENCODE datasets.</title>
        <authorList>
            <person name="Geib S.M."/>
            <person name="Calla B."/>
            <person name="Hall B."/>
            <person name="Hou S."/>
            <person name="Manoukis N.C."/>
        </authorList>
    </citation>
    <scope>NUCLEOTIDE SEQUENCE</scope>
    <source>
        <strain evidence="4">Punador</strain>
    </source>
</reference>
<dbReference type="PANTHER" id="PTHR45632">
    <property type="entry name" value="LD33804P"/>
    <property type="match status" value="1"/>
</dbReference>
<evidence type="ECO:0000313" key="5">
    <source>
        <dbReference type="Proteomes" id="UP001652620"/>
    </source>
</evidence>
<dbReference type="SUPFAM" id="SSF50965">
    <property type="entry name" value="Galactose oxidase, central domain"/>
    <property type="match status" value="1"/>
</dbReference>
<dbReference type="Gene3D" id="2.120.10.80">
    <property type="entry name" value="Kelch-type beta propeller"/>
    <property type="match status" value="1"/>
</dbReference>